<dbReference type="EMBL" id="CP155573">
    <property type="protein sequence ID" value="XFO64533.1"/>
    <property type="molecule type" value="Genomic_DNA"/>
</dbReference>
<dbReference type="InterPro" id="IPR014016">
    <property type="entry name" value="UvrD-like_ATP-bd"/>
</dbReference>
<dbReference type="PANTHER" id="PTHR11070:SF17">
    <property type="entry name" value="DNA HELICASE IV"/>
    <property type="match status" value="1"/>
</dbReference>
<dbReference type="PROSITE" id="PS51198">
    <property type="entry name" value="UVRD_HELICASE_ATP_BIND"/>
    <property type="match status" value="1"/>
</dbReference>
<name>A0ABZ3IGP1_9FIRM</name>
<dbReference type="PANTHER" id="PTHR11070">
    <property type="entry name" value="UVRD / RECB / PCRA DNA HELICASE FAMILY MEMBER"/>
    <property type="match status" value="1"/>
</dbReference>
<gene>
    <name evidence="8" type="primary">helD</name>
    <name evidence="8" type="ORF">SPSIL_006350</name>
</gene>
<evidence type="ECO:0000259" key="7">
    <source>
        <dbReference type="PROSITE" id="PS51198"/>
    </source>
</evidence>
<dbReference type="InterPro" id="IPR000212">
    <property type="entry name" value="DNA_helicase_UvrD/REP"/>
</dbReference>
<evidence type="ECO:0000256" key="2">
    <source>
        <dbReference type="ARBA" id="ARBA00022801"/>
    </source>
</evidence>
<dbReference type="SUPFAM" id="SSF52540">
    <property type="entry name" value="P-loop containing nucleoside triphosphate hydrolases"/>
    <property type="match status" value="1"/>
</dbReference>
<evidence type="ECO:0000256" key="1">
    <source>
        <dbReference type="ARBA" id="ARBA00022741"/>
    </source>
</evidence>
<evidence type="ECO:0000256" key="3">
    <source>
        <dbReference type="ARBA" id="ARBA00022806"/>
    </source>
</evidence>
<dbReference type="GO" id="GO:0003678">
    <property type="term" value="F:DNA helicase activity"/>
    <property type="evidence" value="ECO:0007669"/>
    <property type="project" value="UniProtKB-EC"/>
</dbReference>
<sequence>MNQQEQQFEIARLAETLRQVQEQIQKNKEISGCHQHALKNSLQDYWNGGGGSAIDEAQHVETMNRQRALSKHSHGTARHLIKMLKSPYFGRIDFAEAHYNDTDKIYIGIGSLASEDGEFLVYDWRAPVSSMFYDYGLGDAAYTCPAGVIEGTITLKRQYKIADGHIQYMFDSDLTIDDDILKELLAKSVDEKMHTIVNSIQRDQNQIIRDERHKVLFLEGPAGSGKTSVALHRIAFLLYQNRERLTSQNVLILSPNYIFSDYISNVLPEIGEANVVQMTFQDYTARSAAHIPLRLETRTDYFEHMLVSNANKQRAATISFKSSQLFNEVLTNYLNWLAADWINEHPSITARGETLFGQNEWQHYYQNSFSMMPPAIRLEKIRTIIQKRMHDLISDVRREKIAQLTEAGEEVNEKVIRALARIQARSELKPITDYVEKLTTLDALEEYAALFSDDRLFTVTGTPIPGNWDAIKSQTRKLINRGILPYEDISPFLYFQGIVQGFPVKPDIKHVVIDEAQDYSVFQYKILAQLFPNSSWTIVGDPAQSIQPFVNTANFTEASKILGQEQTLHFHLTKSYRSTQAIQAFCQAILPSAGESLSINRPGPKPTVIQINNHEDMATTLLNTIQTVQSEGLKSIGIITKNVTQALRIYPQLQKVTKATLLIKDDDAFPTGIVVIPSYLAKGLEFDAVLIVNTDAINYSQEQDSNILYTICTRALHRLYLFYTGSPSPYLRRVDRSLYNVSG</sequence>
<keyword evidence="9" id="KW-1185">Reference proteome</keyword>
<evidence type="ECO:0000313" key="9">
    <source>
        <dbReference type="Proteomes" id="UP000216752"/>
    </source>
</evidence>
<proteinExistence type="predicted"/>
<evidence type="ECO:0000256" key="4">
    <source>
        <dbReference type="ARBA" id="ARBA00022840"/>
    </source>
</evidence>
<feature type="binding site" evidence="5">
    <location>
        <begin position="220"/>
        <end position="227"/>
    </location>
    <ligand>
        <name>ATP</name>
        <dbReference type="ChEBI" id="CHEBI:30616"/>
    </ligand>
</feature>
<keyword evidence="1 5" id="KW-0547">Nucleotide-binding</keyword>
<dbReference type="EC" id="3.6.4.12" evidence="8"/>
<dbReference type="Pfam" id="PF00580">
    <property type="entry name" value="UvrD-helicase"/>
    <property type="match status" value="1"/>
</dbReference>
<keyword evidence="2 5" id="KW-0378">Hydrolase</keyword>
<dbReference type="InterPro" id="IPR027417">
    <property type="entry name" value="P-loop_NTPase"/>
</dbReference>
<protein>
    <submittedName>
        <fullName evidence="8">DNA helicase IV</fullName>
        <ecNumber evidence="8">3.6.4.12</ecNumber>
    </submittedName>
</protein>
<reference evidence="8" key="1">
    <citation type="submission" date="2024-05" db="EMBL/GenBank/DDBJ databases">
        <title>Isolation and characterization of Sporomusa carbonis sp. nov., a carboxydotrophic hydrogenogen in the genus of Sporomusa isolated from a charcoal burning pile.</title>
        <authorList>
            <person name="Boeer T."/>
            <person name="Rosenbaum F."/>
            <person name="Eysell L."/>
            <person name="Mueller V."/>
            <person name="Daniel R."/>
            <person name="Poehlein A."/>
        </authorList>
    </citation>
    <scope>NUCLEOTIDE SEQUENCE [LARGE SCALE GENOMIC DNA]</scope>
    <source>
        <strain evidence="8">DSM 10669</strain>
    </source>
</reference>
<dbReference type="Proteomes" id="UP000216752">
    <property type="component" value="Chromosome"/>
</dbReference>
<keyword evidence="6" id="KW-0175">Coiled coil</keyword>
<evidence type="ECO:0000256" key="6">
    <source>
        <dbReference type="SAM" id="Coils"/>
    </source>
</evidence>
<dbReference type="Pfam" id="PF13538">
    <property type="entry name" value="UvrD_C_2"/>
    <property type="match status" value="1"/>
</dbReference>
<organism evidence="8 9">
    <name type="scientific">Sporomusa silvacetica DSM 10669</name>
    <dbReference type="NCBI Taxonomy" id="1123289"/>
    <lineage>
        <taxon>Bacteria</taxon>
        <taxon>Bacillati</taxon>
        <taxon>Bacillota</taxon>
        <taxon>Negativicutes</taxon>
        <taxon>Selenomonadales</taxon>
        <taxon>Sporomusaceae</taxon>
        <taxon>Sporomusa</taxon>
    </lineage>
</organism>
<feature type="coiled-coil region" evidence="6">
    <location>
        <begin position="3"/>
        <end position="30"/>
    </location>
</feature>
<dbReference type="RefSeq" id="WP_094605727.1">
    <property type="nucleotide sequence ID" value="NZ_CP155573.1"/>
</dbReference>
<accession>A0ABZ3IGP1</accession>
<dbReference type="GO" id="GO:0016787">
    <property type="term" value="F:hydrolase activity"/>
    <property type="evidence" value="ECO:0007669"/>
    <property type="project" value="UniProtKB-KW"/>
</dbReference>
<feature type="domain" description="UvrD-like helicase ATP-binding" evidence="7">
    <location>
        <begin position="199"/>
        <end position="579"/>
    </location>
</feature>
<keyword evidence="3 5" id="KW-0347">Helicase</keyword>
<dbReference type="Gene3D" id="3.40.50.300">
    <property type="entry name" value="P-loop containing nucleotide triphosphate hydrolases"/>
    <property type="match status" value="2"/>
</dbReference>
<keyword evidence="4 5" id="KW-0067">ATP-binding</keyword>
<evidence type="ECO:0000256" key="5">
    <source>
        <dbReference type="PROSITE-ProRule" id="PRU00560"/>
    </source>
</evidence>
<evidence type="ECO:0000313" key="8">
    <source>
        <dbReference type="EMBL" id="XFO64533.1"/>
    </source>
</evidence>
<dbReference type="InterPro" id="IPR027785">
    <property type="entry name" value="UvrD-like_helicase_C"/>
</dbReference>